<dbReference type="PROSITE" id="PS50127">
    <property type="entry name" value="UBC_2"/>
    <property type="match status" value="1"/>
</dbReference>
<sequence>MSRVSGLLLMLLVTAIVIQHGACAKDDNKYGSTRASKRLMKELQRFYESDSFRNGVFSVELVDDNIYEMEVKILIIDQDGPLYKDLQVLKQNGGEDHVKLRLSYKDDYPTSPPSVRIVYPVFYSRPVSPSGSICMGLLSARGWSSVYTLESILIEIAATLSQIRIDPLADIRQY</sequence>
<dbReference type="Gene3D" id="3.10.110.10">
    <property type="entry name" value="Ubiquitin Conjugating Enzyme"/>
    <property type="match status" value="1"/>
</dbReference>
<evidence type="ECO:0000259" key="2">
    <source>
        <dbReference type="PROSITE" id="PS50127"/>
    </source>
</evidence>
<proteinExistence type="predicted"/>
<dbReference type="InterPro" id="IPR016135">
    <property type="entry name" value="UBQ-conjugating_enzyme/RWD"/>
</dbReference>
<feature type="signal peptide" evidence="1">
    <location>
        <begin position="1"/>
        <end position="24"/>
    </location>
</feature>
<evidence type="ECO:0000313" key="3">
    <source>
        <dbReference type="EMBL" id="MDE48411.1"/>
    </source>
</evidence>
<dbReference type="PANTHER" id="PTHR24067">
    <property type="entry name" value="UBIQUITIN-CONJUGATING ENZYME E2"/>
    <property type="match status" value="1"/>
</dbReference>
<dbReference type="SMART" id="SM00212">
    <property type="entry name" value="UBCc"/>
    <property type="match status" value="1"/>
</dbReference>
<accession>A0A6G1SDW3</accession>
<reference evidence="3" key="1">
    <citation type="submission" date="2018-10" db="EMBL/GenBank/DDBJ databases">
        <title>Transcriptome assembly of Aceria tosichella (Wheat curl mite) Type 2.</title>
        <authorList>
            <person name="Scully E.D."/>
            <person name="Geib S.M."/>
            <person name="Palmer N.A."/>
            <person name="Gupta A.K."/>
            <person name="Sarath G."/>
            <person name="Tatineni S."/>
        </authorList>
    </citation>
    <scope>NUCLEOTIDE SEQUENCE</scope>
    <source>
        <strain evidence="3">LincolnNE</strain>
    </source>
</reference>
<dbReference type="Pfam" id="PF00179">
    <property type="entry name" value="UQ_con"/>
    <property type="match status" value="1"/>
</dbReference>
<gene>
    <name evidence="3" type="primary">Ube2q1_3</name>
    <name evidence="3" type="ORF">g.1206</name>
</gene>
<evidence type="ECO:0000256" key="1">
    <source>
        <dbReference type="SAM" id="SignalP"/>
    </source>
</evidence>
<organism evidence="3">
    <name type="scientific">Aceria tosichella</name>
    <name type="common">wheat curl mite</name>
    <dbReference type="NCBI Taxonomy" id="561515"/>
    <lineage>
        <taxon>Eukaryota</taxon>
        <taxon>Metazoa</taxon>
        <taxon>Ecdysozoa</taxon>
        <taxon>Arthropoda</taxon>
        <taxon>Chelicerata</taxon>
        <taxon>Arachnida</taxon>
        <taxon>Acari</taxon>
        <taxon>Acariformes</taxon>
        <taxon>Trombidiformes</taxon>
        <taxon>Prostigmata</taxon>
        <taxon>Eupodina</taxon>
        <taxon>Eriophyoidea</taxon>
        <taxon>Eriophyidae</taxon>
        <taxon>Eriophyinae</taxon>
        <taxon>Aceriini</taxon>
        <taxon>Aceria</taxon>
    </lineage>
</organism>
<name>A0A6G1SDW3_9ACAR</name>
<feature type="chain" id="PRO_5026229748" evidence="1">
    <location>
        <begin position="25"/>
        <end position="174"/>
    </location>
</feature>
<dbReference type="CDD" id="cd23802">
    <property type="entry name" value="UBCc_UBE2Q"/>
    <property type="match status" value="1"/>
</dbReference>
<dbReference type="AlphaFoldDB" id="A0A6G1SDW3"/>
<dbReference type="InterPro" id="IPR000608">
    <property type="entry name" value="UBC"/>
</dbReference>
<dbReference type="SUPFAM" id="SSF54495">
    <property type="entry name" value="UBC-like"/>
    <property type="match status" value="1"/>
</dbReference>
<protein>
    <submittedName>
        <fullName evidence="3">Ubiquitin-conjugating enzyme E2 Q1</fullName>
    </submittedName>
</protein>
<dbReference type="InterPro" id="IPR050113">
    <property type="entry name" value="Ub_conjugating_enzyme"/>
</dbReference>
<feature type="domain" description="UBC core" evidence="2">
    <location>
        <begin position="34"/>
        <end position="174"/>
    </location>
</feature>
<dbReference type="EMBL" id="GGYP01003640">
    <property type="protein sequence ID" value="MDE48411.1"/>
    <property type="molecule type" value="Transcribed_RNA"/>
</dbReference>
<keyword evidence="1" id="KW-0732">Signal</keyword>